<name>A0A976IDS0_BRELC</name>
<feature type="region of interest" description="Disordered" evidence="1">
    <location>
        <begin position="501"/>
        <end position="585"/>
    </location>
</feature>
<feature type="region of interest" description="Disordered" evidence="1">
    <location>
        <begin position="441"/>
        <end position="461"/>
    </location>
</feature>
<dbReference type="InterPro" id="IPR036871">
    <property type="entry name" value="PX_dom_sf"/>
</dbReference>
<dbReference type="KEGG" id="blac:94350944"/>
<dbReference type="AlphaFoldDB" id="A0A976IDS0"/>
<feature type="compositionally biased region" description="Basic residues" evidence="1">
    <location>
        <begin position="564"/>
        <end position="579"/>
    </location>
</feature>
<feature type="compositionally biased region" description="Low complexity" evidence="1">
    <location>
        <begin position="526"/>
        <end position="543"/>
    </location>
</feature>
<keyword evidence="3" id="KW-1185">Reference proteome</keyword>
<proteinExistence type="predicted"/>
<evidence type="ECO:0000256" key="1">
    <source>
        <dbReference type="SAM" id="MobiDB-lite"/>
    </source>
</evidence>
<protein>
    <recommendedName>
        <fullName evidence="4">PX domain-containing protein</fullName>
    </recommendedName>
</protein>
<evidence type="ECO:0000313" key="3">
    <source>
        <dbReference type="Proteomes" id="UP000294530"/>
    </source>
</evidence>
<dbReference type="RefSeq" id="XP_067817284.1">
    <property type="nucleotide sequence ID" value="XM_067965273.1"/>
</dbReference>
<dbReference type="GO" id="GO:0035091">
    <property type="term" value="F:phosphatidylinositol binding"/>
    <property type="evidence" value="ECO:0007669"/>
    <property type="project" value="InterPro"/>
</dbReference>
<dbReference type="EMBL" id="SHOA02000003">
    <property type="protein sequence ID" value="TDH67785.1"/>
    <property type="molecule type" value="Genomic_DNA"/>
</dbReference>
<feature type="region of interest" description="Disordered" evidence="1">
    <location>
        <begin position="307"/>
        <end position="327"/>
    </location>
</feature>
<dbReference type="SUPFAM" id="SSF64268">
    <property type="entry name" value="PX domain"/>
    <property type="match status" value="1"/>
</dbReference>
<feature type="compositionally biased region" description="Basic residues" evidence="1">
    <location>
        <begin position="513"/>
        <end position="525"/>
    </location>
</feature>
<evidence type="ECO:0000313" key="2">
    <source>
        <dbReference type="EMBL" id="TDH67785.1"/>
    </source>
</evidence>
<reference evidence="2 3" key="1">
    <citation type="journal article" date="2021" name="Genome Biol.">
        <title>AFLAP: assembly-free linkage analysis pipeline using k-mers from genome sequencing data.</title>
        <authorList>
            <person name="Fletcher K."/>
            <person name="Zhang L."/>
            <person name="Gil J."/>
            <person name="Han R."/>
            <person name="Cavanaugh K."/>
            <person name="Michelmore R."/>
        </authorList>
    </citation>
    <scope>NUCLEOTIDE SEQUENCE [LARGE SCALE GENOMIC DNA]</scope>
    <source>
        <strain evidence="2 3">SF5</strain>
    </source>
</reference>
<gene>
    <name evidence="2" type="ORF">CCR75_007210</name>
</gene>
<feature type="region of interest" description="Disordered" evidence="1">
    <location>
        <begin position="392"/>
        <end position="428"/>
    </location>
</feature>
<dbReference type="Proteomes" id="UP000294530">
    <property type="component" value="Unassembled WGS sequence"/>
</dbReference>
<dbReference type="Gene3D" id="3.30.1520.10">
    <property type="entry name" value="Phox-like domain"/>
    <property type="match status" value="1"/>
</dbReference>
<comment type="caution">
    <text evidence="2">The sequence shown here is derived from an EMBL/GenBank/DDBJ whole genome shotgun (WGS) entry which is preliminary data.</text>
</comment>
<dbReference type="GeneID" id="94350944"/>
<dbReference type="OrthoDB" id="168219at2759"/>
<organism evidence="2 3">
    <name type="scientific">Bremia lactucae</name>
    <name type="common">Lettuce downy mildew</name>
    <dbReference type="NCBI Taxonomy" id="4779"/>
    <lineage>
        <taxon>Eukaryota</taxon>
        <taxon>Sar</taxon>
        <taxon>Stramenopiles</taxon>
        <taxon>Oomycota</taxon>
        <taxon>Peronosporomycetes</taxon>
        <taxon>Peronosporales</taxon>
        <taxon>Peronosporaceae</taxon>
        <taxon>Bremia</taxon>
    </lineage>
</organism>
<accession>A0A976IDS0</accession>
<evidence type="ECO:0008006" key="4">
    <source>
        <dbReference type="Google" id="ProtNLM"/>
    </source>
</evidence>
<sequence length="585" mass="65401">MVTKMTAARPSLATLSARVTGHDFRTFYVYTTVVTLEGASWSLAIRYSKFLSFYDALRSAERTFKFDFPPRGGIFSKPKPDERQVRLDAFLQAVTKFYRLKKQPPSVTRLLCDFLLVERNFSRANKFQTTKEKPVETPVLKDMGTAKTAPLSLKAEEGTKALVNATDGIAVLSGIKETATELNKENCEATKEETKGAATTDQQDLADFEVTQTKQTREEGKDAETEATVEKVVEKEDAVMAKEWNETKDALKEDNVKAKEPAVSVNEVKENEVKTVTYVEVKESEIQATQSKEKEVEVKENEVEVREDEVEVREDGVEVREDEVESIEQTVEVKEDEVIATASTENDTEELEVVVKEGVVQAIESSEKDTEVVQTFVEEVKDSKVMTIETKEVQVNTTETERAENEGLETMIEATRNEEEKDDAKKEEVKNAKIVATVIETREQDIQSEPEMSPITSRTSGPIVVETNVTSQPSSHKTIVGKTVTITSQLDDSHSFTVEMTETKASVVTLAGKSKKKKRNHRRKSMSNAPGSSSSTGSDGFESPVGVDQLGRVSDVTLTEAQKKARNQRRKEKRKKNQKKFLSTM</sequence>
<feature type="compositionally biased region" description="Basic and acidic residues" evidence="1">
    <location>
        <begin position="415"/>
        <end position="428"/>
    </location>
</feature>